<evidence type="ECO:0000313" key="2">
    <source>
        <dbReference type="EMBL" id="MDF3871555.1"/>
    </source>
</evidence>
<organism evidence="2 3">
    <name type="scientific">Pseudomonas putida</name>
    <name type="common">Arthrobacter siderocapsulatus</name>
    <dbReference type="NCBI Taxonomy" id="303"/>
    <lineage>
        <taxon>Bacteria</taxon>
        <taxon>Pseudomonadati</taxon>
        <taxon>Pseudomonadota</taxon>
        <taxon>Gammaproteobacteria</taxon>
        <taxon>Pseudomonadales</taxon>
        <taxon>Pseudomonadaceae</taxon>
        <taxon>Pseudomonas</taxon>
    </lineage>
</organism>
<dbReference type="InterPro" id="IPR001584">
    <property type="entry name" value="Integrase_cat-core"/>
</dbReference>
<name>A0AAW6PS93_PSEPU</name>
<accession>A0AAW6PS93</accession>
<dbReference type="InterPro" id="IPR036397">
    <property type="entry name" value="RNaseH_sf"/>
</dbReference>
<dbReference type="PROSITE" id="PS50994">
    <property type="entry name" value="INTEGRASE"/>
    <property type="match status" value="1"/>
</dbReference>
<dbReference type="Gene3D" id="3.30.420.10">
    <property type="entry name" value="Ribonuclease H-like superfamily/Ribonuclease H"/>
    <property type="match status" value="1"/>
</dbReference>
<dbReference type="Pfam" id="PF09299">
    <property type="entry name" value="Mu-transpos_C"/>
    <property type="match status" value="1"/>
</dbReference>
<protein>
    <submittedName>
        <fullName evidence="2">Transposase family protein</fullName>
    </submittedName>
</protein>
<feature type="domain" description="Integrase catalytic" evidence="1">
    <location>
        <begin position="169"/>
        <end position="374"/>
    </location>
</feature>
<dbReference type="GO" id="GO:0003676">
    <property type="term" value="F:nucleic acid binding"/>
    <property type="evidence" value="ECO:0007669"/>
    <property type="project" value="InterPro"/>
</dbReference>
<dbReference type="GO" id="GO:0015074">
    <property type="term" value="P:DNA integration"/>
    <property type="evidence" value="ECO:0007669"/>
    <property type="project" value="InterPro"/>
</dbReference>
<dbReference type="InterPro" id="IPR015378">
    <property type="entry name" value="Transposase-like_Mu_C"/>
</dbReference>
<reference evidence="2" key="1">
    <citation type="submission" date="2023-03" db="EMBL/GenBank/DDBJ databases">
        <title>Draft assemblies of triclosan tolerant bacteria isolated from returned activated sludge.</title>
        <authorList>
            <person name="Van Hamelsveld S."/>
        </authorList>
    </citation>
    <scope>NUCLEOTIDE SEQUENCE</scope>
    <source>
        <strain evidence="2">GW210012_S60</strain>
    </source>
</reference>
<evidence type="ECO:0000259" key="1">
    <source>
        <dbReference type="PROSITE" id="PS50994"/>
    </source>
</evidence>
<proteinExistence type="predicted"/>
<dbReference type="InterPro" id="IPR012337">
    <property type="entry name" value="RNaseH-like_sf"/>
</dbReference>
<dbReference type="RefSeq" id="WP_236197706.1">
    <property type="nucleotide sequence ID" value="NZ_BQII01000006.1"/>
</dbReference>
<gene>
    <name evidence="2" type="ORF">P3W50_13870</name>
</gene>
<dbReference type="SUPFAM" id="SSF53098">
    <property type="entry name" value="Ribonuclease H-like"/>
    <property type="match status" value="1"/>
</dbReference>
<dbReference type="AlphaFoldDB" id="A0AAW6PS93"/>
<evidence type="ECO:0000313" key="3">
    <source>
        <dbReference type="Proteomes" id="UP001217741"/>
    </source>
</evidence>
<sequence>MTDTSEDLWGALNTFTPLEEIGRHKVGSERFTVISLFIDGKISAAEGINLLGIGKQYFYKLVARSRGARNYNKLVPGKRGRKSGSDKLDARVEAIIDKAFDDYYYGISASYAKVWSVCQSEADAQKVVRPSYYTVRRRIKSKPPRLLYERKYGKDAAEQRYGARPGHKKTDRPLQWVQFDHTVMDILLVDENDRQVIIGRPWISLAICIHTRVVLGFYLSLLPPSAVSVAMLIENCVLPKNKILLALGMEENLWPVHGLMETIHTDNAKEFISDVLVLNCKHYGIDVRHRNVGKKHQGGHIESLIGKFMTTKVHFLPGTTGSNVIDRKSYSSEKRASMTFSALRKFMIYQVCAYHETKHSGIGKSPIEAWNDYYRDGVEPKSIPEKDHDGFRFSFYPEFAAKQVVPQGIELFRRFYYAPALKNHIREKVLVKYDPYNLDVIRVKVNTEWFVVPCVRNSSGRHSHYEYYRHQRRIKSIPNGTMTRRGSEAVYSANQLVVNEVKATTKARRLKKEKGLEQHNAYSIILEGASKKNNESAENYSNVAHVSASQVGGRRGLIDHSMPGIVSNLRSNNSVDYEDEPTLY</sequence>
<dbReference type="InterPro" id="IPR009004">
    <property type="entry name" value="Transposase_Mu_C"/>
</dbReference>
<dbReference type="EMBL" id="JARJLO010000207">
    <property type="protein sequence ID" value="MDF3871555.1"/>
    <property type="molecule type" value="Genomic_DNA"/>
</dbReference>
<dbReference type="Proteomes" id="UP001217741">
    <property type="component" value="Unassembled WGS sequence"/>
</dbReference>
<comment type="caution">
    <text evidence="2">The sequence shown here is derived from an EMBL/GenBank/DDBJ whole genome shotgun (WGS) entry which is preliminary data.</text>
</comment>
<dbReference type="SUPFAM" id="SSF50610">
    <property type="entry name" value="mu transposase, C-terminal domain"/>
    <property type="match status" value="1"/>
</dbReference>